<evidence type="ECO:0000259" key="2">
    <source>
        <dbReference type="Pfam" id="PF01557"/>
    </source>
</evidence>
<name>A0A126SXN7_9BACT</name>
<dbReference type="InterPro" id="IPR050772">
    <property type="entry name" value="Hydratase-Decarb/MhpD_sf"/>
</dbReference>
<dbReference type="GO" id="GO:0005737">
    <property type="term" value="C:cytoplasm"/>
    <property type="evidence" value="ECO:0007669"/>
    <property type="project" value="TreeGrafter"/>
</dbReference>
<feature type="domain" description="Fumarylacetoacetase-like C-terminal" evidence="2">
    <location>
        <begin position="88"/>
        <end position="254"/>
    </location>
</feature>
<dbReference type="InterPro" id="IPR011234">
    <property type="entry name" value="Fumarylacetoacetase-like_C"/>
</dbReference>
<reference evidence="3" key="1">
    <citation type="journal article" date="2016" name="Appl. Environ. Microbiol.">
        <title>Functional Metagenomics of a Biostimulated Petroleum-Contaminated Soil Reveals an Extraordinary Diversity of Extradiol Dioxygenases.</title>
        <authorList>
            <person name="Terron-Gonzalez L."/>
            <person name="Martin-Cabello G."/>
            <person name="Ferrer M."/>
            <person name="Santero E."/>
        </authorList>
    </citation>
    <scope>NUCLEOTIDE SEQUENCE</scope>
</reference>
<sequence length="259" mass="27262">MPLDLSGIAASLAAARRTRVPLPPITDSYPGFDVLSAYAVQEINTKRRLAAGERIVGRKIGLTSPAVQAQLGVNEPDYGMLFDVDDVSGDEIVSTASLMQPKVEAEIAFVLDRPISDPGVTMEEVGAAVGYAVAAVEIVDSAIADWRIKLADTVADNASGAKFVLGKDRKKLTEIDLHLGGMEMRLHGRQVSVGVAAACLGNPLNAALWLARKMIEVGRPLEAGDIVLSGALGPMVNVSAGNEFDVYVQGFAPLHLAFG</sequence>
<dbReference type="PANTHER" id="PTHR30143:SF0">
    <property type="entry name" value="2-KETO-4-PENTENOATE HYDRATASE"/>
    <property type="match status" value="1"/>
</dbReference>
<dbReference type="GO" id="GO:0008684">
    <property type="term" value="F:2-oxopent-4-enoate hydratase activity"/>
    <property type="evidence" value="ECO:0007669"/>
    <property type="project" value="TreeGrafter"/>
</dbReference>
<dbReference type="Gene3D" id="3.90.850.10">
    <property type="entry name" value="Fumarylacetoacetase-like, C-terminal domain"/>
    <property type="match status" value="1"/>
</dbReference>
<dbReference type="SUPFAM" id="SSF56529">
    <property type="entry name" value="FAH"/>
    <property type="match status" value="1"/>
</dbReference>
<dbReference type="InterPro" id="IPR036663">
    <property type="entry name" value="Fumarylacetoacetase_C_sf"/>
</dbReference>
<dbReference type="AlphaFoldDB" id="A0A126SXN7"/>
<dbReference type="Pfam" id="PF01557">
    <property type="entry name" value="FAA_hydrolase"/>
    <property type="match status" value="1"/>
</dbReference>
<dbReference type="PANTHER" id="PTHR30143">
    <property type="entry name" value="ACID HYDRATASE"/>
    <property type="match status" value="1"/>
</dbReference>
<proteinExistence type="predicted"/>
<protein>
    <submittedName>
        <fullName evidence="3">ScmD</fullName>
    </submittedName>
</protein>
<dbReference type="EMBL" id="KU144967">
    <property type="protein sequence ID" value="AMK59071.1"/>
    <property type="molecule type" value="Genomic_DNA"/>
</dbReference>
<evidence type="ECO:0000313" key="3">
    <source>
        <dbReference type="EMBL" id="AMK59071.1"/>
    </source>
</evidence>
<organism evidence="3">
    <name type="scientific">uncultured bacterium UPO37</name>
    <dbReference type="NCBI Taxonomy" id="1776964"/>
    <lineage>
        <taxon>Bacteria</taxon>
        <taxon>environmental samples</taxon>
    </lineage>
</organism>
<accession>A0A126SXN7</accession>
<evidence type="ECO:0000256" key="1">
    <source>
        <dbReference type="ARBA" id="ARBA00023239"/>
    </source>
</evidence>
<keyword evidence="1" id="KW-0456">Lyase</keyword>